<evidence type="ECO:0000256" key="3">
    <source>
        <dbReference type="ARBA" id="ARBA00012438"/>
    </source>
</evidence>
<comment type="caution">
    <text evidence="14">The sequence shown here is derived from an EMBL/GenBank/DDBJ whole genome shotgun (WGS) entry which is preliminary data.</text>
</comment>
<dbReference type="InterPro" id="IPR003594">
    <property type="entry name" value="HATPase_dom"/>
</dbReference>
<dbReference type="InterPro" id="IPR003661">
    <property type="entry name" value="HisK_dim/P_dom"/>
</dbReference>
<dbReference type="SMART" id="SM00387">
    <property type="entry name" value="HATPase_c"/>
    <property type="match status" value="1"/>
</dbReference>
<evidence type="ECO:0000256" key="6">
    <source>
        <dbReference type="ARBA" id="ARBA00022692"/>
    </source>
</evidence>
<keyword evidence="4" id="KW-0597">Phosphoprotein</keyword>
<keyword evidence="5" id="KW-0808">Transferase</keyword>
<dbReference type="SUPFAM" id="SSF158472">
    <property type="entry name" value="HAMP domain-like"/>
    <property type="match status" value="1"/>
</dbReference>
<evidence type="ECO:0000259" key="12">
    <source>
        <dbReference type="PROSITE" id="PS50109"/>
    </source>
</evidence>
<dbReference type="EMBL" id="JBHSRD010000003">
    <property type="protein sequence ID" value="MFC6007363.1"/>
    <property type="molecule type" value="Genomic_DNA"/>
</dbReference>
<dbReference type="InterPro" id="IPR003660">
    <property type="entry name" value="HAMP_dom"/>
</dbReference>
<dbReference type="Proteomes" id="UP001596189">
    <property type="component" value="Unassembled WGS sequence"/>
</dbReference>
<evidence type="ECO:0000313" key="14">
    <source>
        <dbReference type="EMBL" id="MFC6007363.1"/>
    </source>
</evidence>
<dbReference type="EC" id="2.7.13.3" evidence="3"/>
<dbReference type="Pfam" id="PF00672">
    <property type="entry name" value="HAMP"/>
    <property type="match status" value="1"/>
</dbReference>
<keyword evidence="10 11" id="KW-0472">Membrane</keyword>
<dbReference type="CDD" id="cd00082">
    <property type="entry name" value="HisKA"/>
    <property type="match status" value="1"/>
</dbReference>
<dbReference type="InterPro" id="IPR050428">
    <property type="entry name" value="TCS_sensor_his_kinase"/>
</dbReference>
<evidence type="ECO:0000256" key="1">
    <source>
        <dbReference type="ARBA" id="ARBA00000085"/>
    </source>
</evidence>
<dbReference type="PRINTS" id="PR00344">
    <property type="entry name" value="BCTRLSENSOR"/>
</dbReference>
<dbReference type="InterPro" id="IPR004358">
    <property type="entry name" value="Sig_transdc_His_kin-like_C"/>
</dbReference>
<dbReference type="InterPro" id="IPR036890">
    <property type="entry name" value="HATPase_C_sf"/>
</dbReference>
<dbReference type="Pfam" id="PF02518">
    <property type="entry name" value="HATPase_c"/>
    <property type="match status" value="1"/>
</dbReference>
<dbReference type="Pfam" id="PF00512">
    <property type="entry name" value="HisKA"/>
    <property type="match status" value="1"/>
</dbReference>
<gene>
    <name evidence="14" type="ORF">ACFQDO_09505</name>
</gene>
<accession>A0ABW1JF81</accession>
<evidence type="ECO:0000256" key="2">
    <source>
        <dbReference type="ARBA" id="ARBA00004236"/>
    </source>
</evidence>
<dbReference type="PANTHER" id="PTHR45436">
    <property type="entry name" value="SENSOR HISTIDINE KINASE YKOH"/>
    <property type="match status" value="1"/>
</dbReference>
<dbReference type="CDD" id="cd00075">
    <property type="entry name" value="HATPase"/>
    <property type="match status" value="1"/>
</dbReference>
<organism evidence="14 15">
    <name type="scientific">Angustibacter luteus</name>
    <dbReference type="NCBI Taxonomy" id="658456"/>
    <lineage>
        <taxon>Bacteria</taxon>
        <taxon>Bacillati</taxon>
        <taxon>Actinomycetota</taxon>
        <taxon>Actinomycetes</taxon>
        <taxon>Kineosporiales</taxon>
        <taxon>Kineosporiaceae</taxon>
    </lineage>
</organism>
<evidence type="ECO:0000256" key="7">
    <source>
        <dbReference type="ARBA" id="ARBA00022777"/>
    </source>
</evidence>
<dbReference type="Gene3D" id="6.10.340.10">
    <property type="match status" value="1"/>
</dbReference>
<dbReference type="Gene3D" id="1.10.287.130">
    <property type="match status" value="1"/>
</dbReference>
<sequence>MRRRRPWGLRASVTVAFTGGALILSAVLAAGTYFVARHYLVDQRERTATRQAFADASFVRDGLLTSGAQVSDVLGDVAPPSDTDIVVHRGGRWFSSSLQADARAIPASAQQAVAHGRATLVWATGPNGRELVVGVPLPAVGAEFYEVSSPTELSGTLGTLRLVLFGFAVLTAIGGALLGRYAARRVVAPLDDVAAAAARISVGELSTRLPSTDDPDLAAIVGSFNAMVEALDERIQRDARFAADISHELRSPLTTLVTSVAVLQRRRDELPDRSQQALDLVATELDRFQRSLEDLLELGRLDAGVATQALSDVDLGDLVRHALQASHRATTPTLPTEPLVVRVDKNQLSRALFNLFDNADLHGGGLRAVAVERSGPDALVTVDDEGPGVPLAERTRIFERFVRAGSRGSRQGTGLGLSLVAETARAFHGGVGCTDRPGGGARFVLRLPLVAEGAAVAEPAGVS</sequence>
<dbReference type="SMART" id="SM00388">
    <property type="entry name" value="HisKA"/>
    <property type="match status" value="1"/>
</dbReference>
<keyword evidence="8 11" id="KW-1133">Transmembrane helix</keyword>
<dbReference type="CDD" id="cd06225">
    <property type="entry name" value="HAMP"/>
    <property type="match status" value="1"/>
</dbReference>
<evidence type="ECO:0000256" key="8">
    <source>
        <dbReference type="ARBA" id="ARBA00022989"/>
    </source>
</evidence>
<evidence type="ECO:0000256" key="10">
    <source>
        <dbReference type="ARBA" id="ARBA00023136"/>
    </source>
</evidence>
<keyword evidence="6 11" id="KW-0812">Transmembrane</keyword>
<dbReference type="PROSITE" id="PS50885">
    <property type="entry name" value="HAMP"/>
    <property type="match status" value="1"/>
</dbReference>
<protein>
    <recommendedName>
        <fullName evidence="3">histidine kinase</fullName>
        <ecNumber evidence="3">2.7.13.3</ecNumber>
    </recommendedName>
</protein>
<evidence type="ECO:0000256" key="11">
    <source>
        <dbReference type="SAM" id="Phobius"/>
    </source>
</evidence>
<keyword evidence="7 14" id="KW-0418">Kinase</keyword>
<dbReference type="SUPFAM" id="SSF55874">
    <property type="entry name" value="ATPase domain of HSP90 chaperone/DNA topoisomerase II/histidine kinase"/>
    <property type="match status" value="1"/>
</dbReference>
<dbReference type="Gene3D" id="3.30.565.10">
    <property type="entry name" value="Histidine kinase-like ATPase, C-terminal domain"/>
    <property type="match status" value="1"/>
</dbReference>
<dbReference type="RefSeq" id="WP_345716165.1">
    <property type="nucleotide sequence ID" value="NZ_BAABFP010000004.1"/>
</dbReference>
<evidence type="ECO:0000313" key="15">
    <source>
        <dbReference type="Proteomes" id="UP001596189"/>
    </source>
</evidence>
<feature type="transmembrane region" description="Helical" evidence="11">
    <location>
        <begin position="158"/>
        <end position="178"/>
    </location>
</feature>
<comment type="catalytic activity">
    <reaction evidence="1">
        <text>ATP + protein L-histidine = ADP + protein N-phospho-L-histidine.</text>
        <dbReference type="EC" id="2.7.13.3"/>
    </reaction>
</comment>
<feature type="domain" description="HAMP" evidence="13">
    <location>
        <begin position="184"/>
        <end position="236"/>
    </location>
</feature>
<dbReference type="InterPro" id="IPR036097">
    <property type="entry name" value="HisK_dim/P_sf"/>
</dbReference>
<evidence type="ECO:0000259" key="13">
    <source>
        <dbReference type="PROSITE" id="PS50885"/>
    </source>
</evidence>
<keyword evidence="9" id="KW-0902">Two-component regulatory system</keyword>
<dbReference type="GO" id="GO:0016301">
    <property type="term" value="F:kinase activity"/>
    <property type="evidence" value="ECO:0007669"/>
    <property type="project" value="UniProtKB-KW"/>
</dbReference>
<evidence type="ECO:0000256" key="4">
    <source>
        <dbReference type="ARBA" id="ARBA00022553"/>
    </source>
</evidence>
<dbReference type="SMART" id="SM00304">
    <property type="entry name" value="HAMP"/>
    <property type="match status" value="2"/>
</dbReference>
<evidence type="ECO:0000256" key="5">
    <source>
        <dbReference type="ARBA" id="ARBA00022679"/>
    </source>
</evidence>
<dbReference type="InterPro" id="IPR005467">
    <property type="entry name" value="His_kinase_dom"/>
</dbReference>
<keyword evidence="15" id="KW-1185">Reference proteome</keyword>
<dbReference type="PANTHER" id="PTHR45436:SF5">
    <property type="entry name" value="SENSOR HISTIDINE KINASE TRCS"/>
    <property type="match status" value="1"/>
</dbReference>
<evidence type="ECO:0000256" key="9">
    <source>
        <dbReference type="ARBA" id="ARBA00023012"/>
    </source>
</evidence>
<reference evidence="15" key="1">
    <citation type="journal article" date="2019" name="Int. J. Syst. Evol. Microbiol.">
        <title>The Global Catalogue of Microorganisms (GCM) 10K type strain sequencing project: providing services to taxonomists for standard genome sequencing and annotation.</title>
        <authorList>
            <consortium name="The Broad Institute Genomics Platform"/>
            <consortium name="The Broad Institute Genome Sequencing Center for Infectious Disease"/>
            <person name="Wu L."/>
            <person name="Ma J."/>
        </authorList>
    </citation>
    <scope>NUCLEOTIDE SEQUENCE [LARGE SCALE GENOMIC DNA]</scope>
    <source>
        <strain evidence="15">KACC 14249</strain>
    </source>
</reference>
<comment type="subcellular location">
    <subcellularLocation>
        <location evidence="2">Cell membrane</location>
    </subcellularLocation>
</comment>
<feature type="domain" description="Histidine kinase" evidence="12">
    <location>
        <begin position="244"/>
        <end position="451"/>
    </location>
</feature>
<dbReference type="SUPFAM" id="SSF47384">
    <property type="entry name" value="Homodimeric domain of signal transducing histidine kinase"/>
    <property type="match status" value="1"/>
</dbReference>
<proteinExistence type="predicted"/>
<dbReference type="PROSITE" id="PS50109">
    <property type="entry name" value="HIS_KIN"/>
    <property type="match status" value="1"/>
</dbReference>
<name>A0ABW1JF81_9ACTN</name>